<evidence type="ECO:0000313" key="4">
    <source>
        <dbReference type="Proteomes" id="UP000887458"/>
    </source>
</evidence>
<organism evidence="3 4">
    <name type="scientific">Dermatophagoides pteronyssinus</name>
    <name type="common">European house dust mite</name>
    <dbReference type="NCBI Taxonomy" id="6956"/>
    <lineage>
        <taxon>Eukaryota</taxon>
        <taxon>Metazoa</taxon>
        <taxon>Ecdysozoa</taxon>
        <taxon>Arthropoda</taxon>
        <taxon>Chelicerata</taxon>
        <taxon>Arachnida</taxon>
        <taxon>Acari</taxon>
        <taxon>Acariformes</taxon>
        <taxon>Sarcoptiformes</taxon>
        <taxon>Astigmata</taxon>
        <taxon>Psoroptidia</taxon>
        <taxon>Analgoidea</taxon>
        <taxon>Pyroglyphidae</taxon>
        <taxon>Dermatophagoidinae</taxon>
        <taxon>Dermatophagoides</taxon>
    </lineage>
</organism>
<evidence type="ECO:0000256" key="2">
    <source>
        <dbReference type="SAM" id="Phobius"/>
    </source>
</evidence>
<evidence type="ECO:0000256" key="1">
    <source>
        <dbReference type="SAM" id="MobiDB-lite"/>
    </source>
</evidence>
<reference evidence="3 4" key="2">
    <citation type="journal article" date="2022" name="Mol. Biol. Evol.">
        <title>Comparative Genomics Reveals Insights into the Divergent Evolution of Astigmatic Mites and Household Pest Adaptations.</title>
        <authorList>
            <person name="Xiong Q."/>
            <person name="Wan A.T."/>
            <person name="Liu X."/>
            <person name="Fung C.S."/>
            <person name="Xiao X."/>
            <person name="Malainual N."/>
            <person name="Hou J."/>
            <person name="Wang L."/>
            <person name="Wang M."/>
            <person name="Yang K.Y."/>
            <person name="Cui Y."/>
            <person name="Leung E.L."/>
            <person name="Nong W."/>
            <person name="Shin S.K."/>
            <person name="Au S.W."/>
            <person name="Jeong K.Y."/>
            <person name="Chew F.T."/>
            <person name="Hui J.H."/>
            <person name="Leung T.F."/>
            <person name="Tungtrongchitr A."/>
            <person name="Zhong N."/>
            <person name="Liu Z."/>
            <person name="Tsui S.K."/>
        </authorList>
    </citation>
    <scope>NUCLEOTIDE SEQUENCE [LARGE SCALE GENOMIC DNA]</scope>
    <source>
        <strain evidence="3">Derp</strain>
    </source>
</reference>
<feature type="transmembrane region" description="Helical" evidence="2">
    <location>
        <begin position="133"/>
        <end position="152"/>
    </location>
</feature>
<name>A0ABQ8J2J9_DERPT</name>
<comment type="caution">
    <text evidence="3">The sequence shown here is derived from an EMBL/GenBank/DDBJ whole genome shotgun (WGS) entry which is preliminary data.</text>
</comment>
<accession>A0ABQ8J2J9</accession>
<keyword evidence="2" id="KW-0472">Membrane</keyword>
<dbReference type="Proteomes" id="UP000887458">
    <property type="component" value="Unassembled WGS sequence"/>
</dbReference>
<keyword evidence="4" id="KW-1185">Reference proteome</keyword>
<evidence type="ECO:0000313" key="3">
    <source>
        <dbReference type="EMBL" id="KAH9416740.1"/>
    </source>
</evidence>
<gene>
    <name evidence="3" type="ORF">DERP_014791</name>
</gene>
<sequence>MKSTKPSVIDNNDDQTNDEYIQMDVLNNNDTNDIESKENDEAKTEDSDNSDHSNNLKIYTPDILEENLKIYNPKVLEVNKTKNKIHNTKNAFSANENNNPEALGYYPEDYAMIPWRQTDDDDQENHIDICDEFFFEIINLFVNIILFVLNIYTNIINYFTD</sequence>
<reference evidence="3 4" key="1">
    <citation type="journal article" date="2018" name="J. Allergy Clin. Immunol.">
        <title>High-quality assembly of Dermatophagoides pteronyssinus genome and transcriptome reveals a wide range of novel allergens.</title>
        <authorList>
            <person name="Liu X.Y."/>
            <person name="Yang K.Y."/>
            <person name="Wang M.Q."/>
            <person name="Kwok J.S."/>
            <person name="Zeng X."/>
            <person name="Yang Z."/>
            <person name="Xiao X.J."/>
            <person name="Lau C.P."/>
            <person name="Li Y."/>
            <person name="Huang Z.M."/>
            <person name="Ba J.G."/>
            <person name="Yim A.K."/>
            <person name="Ouyang C.Y."/>
            <person name="Ngai S.M."/>
            <person name="Chan T.F."/>
            <person name="Leung E.L."/>
            <person name="Liu L."/>
            <person name="Liu Z.G."/>
            <person name="Tsui S.K."/>
        </authorList>
    </citation>
    <scope>NUCLEOTIDE SEQUENCE [LARGE SCALE GENOMIC DNA]</scope>
    <source>
        <strain evidence="3">Derp</strain>
    </source>
</reference>
<protein>
    <submittedName>
        <fullName evidence="3">Uncharacterized protein</fullName>
    </submittedName>
</protein>
<keyword evidence="2" id="KW-0812">Transmembrane</keyword>
<feature type="region of interest" description="Disordered" evidence="1">
    <location>
        <begin position="1"/>
        <end position="56"/>
    </location>
</feature>
<dbReference type="EMBL" id="NJHN03000087">
    <property type="protein sequence ID" value="KAH9416740.1"/>
    <property type="molecule type" value="Genomic_DNA"/>
</dbReference>
<proteinExistence type="predicted"/>
<keyword evidence="2" id="KW-1133">Transmembrane helix</keyword>
<feature type="compositionally biased region" description="Polar residues" evidence="1">
    <location>
        <begin position="1"/>
        <end position="10"/>
    </location>
</feature>
<feature type="compositionally biased region" description="Basic and acidic residues" evidence="1">
    <location>
        <begin position="34"/>
        <end position="51"/>
    </location>
</feature>